<gene>
    <name evidence="1" type="ORF">ISU02_23395</name>
</gene>
<evidence type="ECO:0000313" key="2">
    <source>
        <dbReference type="Proteomes" id="UP000614200"/>
    </source>
</evidence>
<accession>A0ABS0A021</accession>
<reference evidence="1 2" key="1">
    <citation type="submission" date="2020-11" db="EMBL/GenBank/DDBJ databases">
        <title>Fusibacter basophilias sp. nov.</title>
        <authorList>
            <person name="Qiu D."/>
        </authorList>
    </citation>
    <scope>NUCLEOTIDE SEQUENCE [LARGE SCALE GENOMIC DNA]</scope>
    <source>
        <strain evidence="1 2">Q10-2</strain>
    </source>
</reference>
<dbReference type="InterPro" id="IPR024131">
    <property type="entry name" value="UPF0489"/>
</dbReference>
<comment type="caution">
    <text evidence="1">The sequence shown here is derived from an EMBL/GenBank/DDBJ whole genome shotgun (WGS) entry which is preliminary data.</text>
</comment>
<name>A0ABS0A021_9FIRM</name>
<dbReference type="RefSeq" id="WP_194704289.1">
    <property type="nucleotide sequence ID" value="NZ_JADKNH010000031.1"/>
</dbReference>
<dbReference type="EMBL" id="JADKNH010000031">
    <property type="protein sequence ID" value="MBF4696054.1"/>
    <property type="molecule type" value="Genomic_DNA"/>
</dbReference>
<organism evidence="1 2">
    <name type="scientific">Fusibacter ferrireducens</name>
    <dbReference type="NCBI Taxonomy" id="2785058"/>
    <lineage>
        <taxon>Bacteria</taxon>
        <taxon>Bacillati</taxon>
        <taxon>Bacillota</taxon>
        <taxon>Clostridia</taxon>
        <taxon>Eubacteriales</taxon>
        <taxon>Eubacteriales Family XII. Incertae Sedis</taxon>
        <taxon>Fusibacter</taxon>
    </lineage>
</organism>
<dbReference type="Pfam" id="PF12640">
    <property type="entry name" value="UPF0489"/>
    <property type="match status" value="1"/>
</dbReference>
<sequence length="258" mass="30482">MKILDIDMDFFLHSVKREKPFDGIRLSDEEYIPWNINNVRNFLETKCCLSTDNRINGAIVTEHEGVFHILKALYDKELLKLPLEIVHIDSHADLGFGDCSWSLIFREILNTPLEKRLDKILQDRILERESCLSSGNYLLYMIALEWISHLTYIPHISLTERGDDFSPLIMKDFDDSSGIIQLKQYDRDVGYDVEKYEYLGQKEVEFKIVKDYEQLYLRNDFDYIFFSQSLSYTPKSADIFIDLFKEYIEIDKLRNSIA</sequence>
<dbReference type="Proteomes" id="UP000614200">
    <property type="component" value="Unassembled WGS sequence"/>
</dbReference>
<protein>
    <submittedName>
        <fullName evidence="1">UPF0489 family protein</fullName>
    </submittedName>
</protein>
<keyword evidence="2" id="KW-1185">Reference proteome</keyword>
<proteinExistence type="predicted"/>
<evidence type="ECO:0000313" key="1">
    <source>
        <dbReference type="EMBL" id="MBF4696054.1"/>
    </source>
</evidence>